<evidence type="ECO:0000313" key="2">
    <source>
        <dbReference type="Proteomes" id="UP000000271"/>
    </source>
</evidence>
<dbReference type="GO" id="GO:0043937">
    <property type="term" value="P:regulation of sporulation"/>
    <property type="evidence" value="ECO:0007669"/>
    <property type="project" value="InterPro"/>
</dbReference>
<dbReference type="InterPro" id="IPR053028">
    <property type="entry name" value="Spo0E-like_phosphatase"/>
</dbReference>
<dbReference type="InterPro" id="IPR018540">
    <property type="entry name" value="Spo0E-like"/>
</dbReference>
<dbReference type="GO" id="GO:0046983">
    <property type="term" value="F:protein dimerization activity"/>
    <property type="evidence" value="ECO:0007669"/>
    <property type="project" value="InterPro"/>
</dbReference>
<keyword evidence="2" id="KW-1185">Reference proteome</keyword>
<dbReference type="InterPro" id="IPR037208">
    <property type="entry name" value="Spo0E-like_sf"/>
</dbReference>
<sequence>MKSRLLHEIESKRRNMMDAVCKYGISSSEVIRQSQELDILINQYQRLQYHQSENVAISQ</sequence>
<dbReference type="SUPFAM" id="SSF140500">
    <property type="entry name" value="BAS1536-like"/>
    <property type="match status" value="1"/>
</dbReference>
<accession>D6XXJ8</accession>
<dbReference type="Proteomes" id="UP000000271">
    <property type="component" value="Chromosome"/>
</dbReference>
<dbReference type="AlphaFoldDB" id="D6XXJ8"/>
<dbReference type="PANTHER" id="PTHR41263">
    <property type="entry name" value="ASPARTYL-PHOSPHATE PHOSPHATASE YISI"/>
    <property type="match status" value="1"/>
</dbReference>
<proteinExistence type="predicted"/>
<organism evidence="1 2">
    <name type="scientific">Bacillus selenitireducens (strain ATCC 700615 / DSM 15326 / MLS10)</name>
    <dbReference type="NCBI Taxonomy" id="439292"/>
    <lineage>
        <taxon>Bacteria</taxon>
        <taxon>Bacillati</taxon>
        <taxon>Bacillota</taxon>
        <taxon>Bacilli</taxon>
        <taxon>Bacillales</taxon>
        <taxon>Bacillaceae</taxon>
        <taxon>Salisediminibacterium</taxon>
    </lineage>
</organism>
<dbReference type="KEGG" id="bse:Bsel_2539"/>
<protein>
    <submittedName>
        <fullName evidence="1">Sporulation stage 0, Spo0E-like regulatory phosphatase</fullName>
    </submittedName>
</protein>
<name>D6XXJ8_BACIE</name>
<dbReference type="HOGENOM" id="CLU_189149_4_0_9"/>
<dbReference type="OrthoDB" id="2973153at2"/>
<gene>
    <name evidence="1" type="ordered locus">Bsel_2539</name>
</gene>
<reference evidence="1" key="1">
    <citation type="submission" date="2009-10" db="EMBL/GenBank/DDBJ databases">
        <title>Complete sequence of Bacillus selenitireducens MLS10.</title>
        <authorList>
            <consortium name="US DOE Joint Genome Institute"/>
            <person name="Lucas S."/>
            <person name="Copeland A."/>
            <person name="Lapidus A."/>
            <person name="Glavina del Rio T."/>
            <person name="Dalin E."/>
            <person name="Tice H."/>
            <person name="Bruce D."/>
            <person name="Goodwin L."/>
            <person name="Pitluck S."/>
            <person name="Sims D."/>
            <person name="Brettin T."/>
            <person name="Detter J.C."/>
            <person name="Han C."/>
            <person name="Larimer F."/>
            <person name="Land M."/>
            <person name="Hauser L."/>
            <person name="Kyrpides N."/>
            <person name="Ovchinnikova G."/>
            <person name="Stolz J."/>
        </authorList>
    </citation>
    <scope>NUCLEOTIDE SEQUENCE [LARGE SCALE GENOMIC DNA]</scope>
    <source>
        <strain evidence="1">MLS10</strain>
    </source>
</reference>
<evidence type="ECO:0000313" key="1">
    <source>
        <dbReference type="EMBL" id="ADI00041.1"/>
    </source>
</evidence>
<dbReference type="Pfam" id="PF09388">
    <property type="entry name" value="SpoOE-like"/>
    <property type="match status" value="1"/>
</dbReference>
<dbReference type="RefSeq" id="WP_013173462.1">
    <property type="nucleotide sequence ID" value="NC_014219.1"/>
</dbReference>
<dbReference type="EMBL" id="CP001791">
    <property type="protein sequence ID" value="ADI00041.1"/>
    <property type="molecule type" value="Genomic_DNA"/>
</dbReference>
<dbReference type="Gene3D" id="4.10.280.10">
    <property type="entry name" value="Helix-loop-helix DNA-binding domain"/>
    <property type="match status" value="1"/>
</dbReference>
<dbReference type="InterPro" id="IPR036638">
    <property type="entry name" value="HLH_DNA-bd_sf"/>
</dbReference>
<dbReference type="PANTHER" id="PTHR41263:SF1">
    <property type="entry name" value="ASPARTYL-PHOSPHATE PHOSPHATASE YISI"/>
    <property type="match status" value="1"/>
</dbReference>